<reference evidence="2" key="1">
    <citation type="submission" date="2014-09" db="EMBL/GenBank/DDBJ databases">
        <authorList>
            <person name="Magalhaes I.L.F."/>
            <person name="Oliveira U."/>
            <person name="Santos F.R."/>
            <person name="Vidigal T.H.D.A."/>
            <person name="Brescovit A.D."/>
            <person name="Santos A.J."/>
        </authorList>
    </citation>
    <scope>NUCLEOTIDE SEQUENCE</scope>
    <source>
        <tissue evidence="2">Shoot tissue taken approximately 20 cm above the soil surface</tissue>
    </source>
</reference>
<evidence type="ECO:0000256" key="1">
    <source>
        <dbReference type="SAM" id="MobiDB-lite"/>
    </source>
</evidence>
<sequence length="29" mass="2969">MATTARVSTTEPILSLTPGPARTDLAAVQ</sequence>
<protein>
    <submittedName>
        <fullName evidence="2">Uncharacterized protein</fullName>
    </submittedName>
</protein>
<reference evidence="2" key="2">
    <citation type="journal article" date="2015" name="Data Brief">
        <title>Shoot transcriptome of the giant reed, Arundo donax.</title>
        <authorList>
            <person name="Barrero R.A."/>
            <person name="Guerrero F.D."/>
            <person name="Moolhuijzen P."/>
            <person name="Goolsby J.A."/>
            <person name="Tidwell J."/>
            <person name="Bellgard S.E."/>
            <person name="Bellgard M.I."/>
        </authorList>
    </citation>
    <scope>NUCLEOTIDE SEQUENCE</scope>
    <source>
        <tissue evidence="2">Shoot tissue taken approximately 20 cm above the soil surface</tissue>
    </source>
</reference>
<accession>A0A0A9AY35</accession>
<proteinExistence type="predicted"/>
<name>A0A0A9AY35_ARUDO</name>
<evidence type="ECO:0000313" key="2">
    <source>
        <dbReference type="EMBL" id="JAD56614.1"/>
    </source>
</evidence>
<organism evidence="2">
    <name type="scientific">Arundo donax</name>
    <name type="common">Giant reed</name>
    <name type="synonym">Donax arundinaceus</name>
    <dbReference type="NCBI Taxonomy" id="35708"/>
    <lineage>
        <taxon>Eukaryota</taxon>
        <taxon>Viridiplantae</taxon>
        <taxon>Streptophyta</taxon>
        <taxon>Embryophyta</taxon>
        <taxon>Tracheophyta</taxon>
        <taxon>Spermatophyta</taxon>
        <taxon>Magnoliopsida</taxon>
        <taxon>Liliopsida</taxon>
        <taxon>Poales</taxon>
        <taxon>Poaceae</taxon>
        <taxon>PACMAD clade</taxon>
        <taxon>Arundinoideae</taxon>
        <taxon>Arundineae</taxon>
        <taxon>Arundo</taxon>
    </lineage>
</organism>
<feature type="compositionally biased region" description="Polar residues" evidence="1">
    <location>
        <begin position="1"/>
        <end position="12"/>
    </location>
</feature>
<dbReference type="EMBL" id="GBRH01241281">
    <property type="protein sequence ID" value="JAD56614.1"/>
    <property type="molecule type" value="Transcribed_RNA"/>
</dbReference>
<dbReference type="AlphaFoldDB" id="A0A0A9AY35"/>
<feature type="region of interest" description="Disordered" evidence="1">
    <location>
        <begin position="1"/>
        <end position="29"/>
    </location>
</feature>